<evidence type="ECO:0000256" key="2">
    <source>
        <dbReference type="ARBA" id="ARBA00022475"/>
    </source>
</evidence>
<dbReference type="EMBL" id="UOFS01000007">
    <property type="protein sequence ID" value="VAW91880.1"/>
    <property type="molecule type" value="Genomic_DNA"/>
</dbReference>
<evidence type="ECO:0000256" key="4">
    <source>
        <dbReference type="ARBA" id="ARBA00022989"/>
    </source>
</evidence>
<dbReference type="PANTHER" id="PTHR30558:SF3">
    <property type="entry name" value="BIOPOLYMER TRANSPORT PROTEIN EXBD-RELATED"/>
    <property type="match status" value="1"/>
</dbReference>
<keyword evidence="2" id="KW-1003">Cell membrane</keyword>
<comment type="subcellular location">
    <subcellularLocation>
        <location evidence="1">Cell membrane</location>
        <topology evidence="1">Single-pass membrane protein</topology>
    </subcellularLocation>
</comment>
<accession>A0A3B0ZRN9</accession>
<sequence length="140" mass="15838">MMFRQKALEEPDLNLTPLIDVVFLLLIFFMVSTTFNKSSELSIDLPESSGKVSKHKAFIIEVSLDQQGRIFINDKRLVNSKMRTLKRAIQLTAKGKKDPQIVISADKSTPYQFIIKTMDAVRQLGLSNMTFATKQASDPE</sequence>
<evidence type="ECO:0000256" key="6">
    <source>
        <dbReference type="SAM" id="Phobius"/>
    </source>
</evidence>
<dbReference type="Gene3D" id="3.30.420.270">
    <property type="match status" value="1"/>
</dbReference>
<dbReference type="GO" id="GO:0005886">
    <property type="term" value="C:plasma membrane"/>
    <property type="evidence" value="ECO:0007669"/>
    <property type="project" value="UniProtKB-SubCell"/>
</dbReference>
<organism evidence="7">
    <name type="scientific">hydrothermal vent metagenome</name>
    <dbReference type="NCBI Taxonomy" id="652676"/>
    <lineage>
        <taxon>unclassified sequences</taxon>
        <taxon>metagenomes</taxon>
        <taxon>ecological metagenomes</taxon>
    </lineage>
</organism>
<dbReference type="AlphaFoldDB" id="A0A3B0ZRN9"/>
<keyword evidence="5 6" id="KW-0472">Membrane</keyword>
<dbReference type="PANTHER" id="PTHR30558">
    <property type="entry name" value="EXBD MEMBRANE COMPONENT OF PMF-DRIVEN MACROMOLECULE IMPORT SYSTEM"/>
    <property type="match status" value="1"/>
</dbReference>
<feature type="transmembrane region" description="Helical" evidence="6">
    <location>
        <begin position="12"/>
        <end position="31"/>
    </location>
</feature>
<evidence type="ECO:0000256" key="5">
    <source>
        <dbReference type="ARBA" id="ARBA00023136"/>
    </source>
</evidence>
<evidence type="ECO:0000256" key="1">
    <source>
        <dbReference type="ARBA" id="ARBA00004162"/>
    </source>
</evidence>
<reference evidence="7" key="1">
    <citation type="submission" date="2018-06" db="EMBL/GenBank/DDBJ databases">
        <authorList>
            <person name="Zhirakovskaya E."/>
        </authorList>
    </citation>
    <scope>NUCLEOTIDE SEQUENCE</scope>
</reference>
<keyword evidence="3 6" id="KW-0812">Transmembrane</keyword>
<proteinExistence type="predicted"/>
<name>A0A3B0ZRN9_9ZZZZ</name>
<keyword evidence="4 6" id="KW-1133">Transmembrane helix</keyword>
<dbReference type="Pfam" id="PF02472">
    <property type="entry name" value="ExbD"/>
    <property type="match status" value="1"/>
</dbReference>
<gene>
    <name evidence="7" type="ORF">MNBD_GAMMA22-1556</name>
</gene>
<evidence type="ECO:0000313" key="7">
    <source>
        <dbReference type="EMBL" id="VAW91880.1"/>
    </source>
</evidence>
<protein>
    <submittedName>
        <fullName evidence="7">Biopolymer transport protein ExbD/TolR</fullName>
    </submittedName>
</protein>
<evidence type="ECO:0000256" key="3">
    <source>
        <dbReference type="ARBA" id="ARBA00022692"/>
    </source>
</evidence>
<dbReference type="InterPro" id="IPR003400">
    <property type="entry name" value="ExbD"/>
</dbReference>
<dbReference type="GO" id="GO:0022857">
    <property type="term" value="F:transmembrane transporter activity"/>
    <property type="evidence" value="ECO:0007669"/>
    <property type="project" value="InterPro"/>
</dbReference>